<accession>A0ABT9AGR6</accession>
<name>A0ABT9AGR6_9BACT</name>
<evidence type="ECO:0000256" key="1">
    <source>
        <dbReference type="SAM" id="MobiDB-lite"/>
    </source>
</evidence>
<dbReference type="RefSeq" id="WP_305013701.1">
    <property type="nucleotide sequence ID" value="NZ_JAUQSX010000014.1"/>
</dbReference>
<evidence type="ECO:0000313" key="3">
    <source>
        <dbReference type="Proteomes" id="UP001167796"/>
    </source>
</evidence>
<protein>
    <recommendedName>
        <fullName evidence="4">DUF935 family protein</fullName>
    </recommendedName>
</protein>
<feature type="region of interest" description="Disordered" evidence="1">
    <location>
        <begin position="425"/>
        <end position="453"/>
    </location>
</feature>
<organism evidence="2 3">
    <name type="scientific">Hymenobacter mellowenesis</name>
    <dbReference type="NCBI Taxonomy" id="3063995"/>
    <lineage>
        <taxon>Bacteria</taxon>
        <taxon>Pseudomonadati</taxon>
        <taxon>Bacteroidota</taxon>
        <taxon>Cytophagia</taxon>
        <taxon>Cytophagales</taxon>
        <taxon>Hymenobacteraceae</taxon>
        <taxon>Hymenobacter</taxon>
    </lineage>
</organism>
<dbReference type="EMBL" id="JAUQSX010000014">
    <property type="protein sequence ID" value="MDO7849031.1"/>
    <property type="molecule type" value="Genomic_DNA"/>
</dbReference>
<sequence>MEVQSIALQLAAVEVPKPAKGTSTVGMPIFWGARHSFMSKLKQLIRNSPTASAMLGRKASLVAGQGFRVDEKALPTLAKFLKKVASEGQYKTAKKLLKRIGKDYAEFEGVALQVVWAEDRKHIAELYFQRFDTVAPGAMDEDEVINEYYLCRDWSNTQRYKVKRLPAFNPEKAASADAKEREENAVQLAVFFDGDEYFPDLSIQAGLNYMEAEGLLGRFHPNNISNKFSLGSIFTVLNGPVDKQSEDGKTIITAAEQQRAFVKKLKDTFTGPEAEQLLVLFGEGGPGKAEDLAQLQSYTPGTNETLYESLSKMFQQAILSAGGVTSPEVVGLPSVGGLGGDGGKLVEAYQLYYNTVCRPAQLSLLEFFKELFAFVPDTSFEDEPDGEPWLDITTTLPARVTFTEDGLFQICSDAELREMIDLPATPAEPEAKPGAAEVKQLTPEQKALTSSPAGQSSIDAMLAALTRGEATPESCRARLVLFYGLSEADALLIVPAQALAA</sequence>
<evidence type="ECO:0000313" key="2">
    <source>
        <dbReference type="EMBL" id="MDO7849031.1"/>
    </source>
</evidence>
<reference evidence="2" key="1">
    <citation type="submission" date="2023-07" db="EMBL/GenBank/DDBJ databases">
        <authorList>
            <person name="Kim M.K."/>
        </authorList>
    </citation>
    <scope>NUCLEOTIDE SEQUENCE</scope>
    <source>
        <strain evidence="2">M29</strain>
    </source>
</reference>
<feature type="compositionally biased region" description="Low complexity" evidence="1">
    <location>
        <begin position="425"/>
        <end position="437"/>
    </location>
</feature>
<evidence type="ECO:0008006" key="4">
    <source>
        <dbReference type="Google" id="ProtNLM"/>
    </source>
</evidence>
<comment type="caution">
    <text evidence="2">The sequence shown here is derived from an EMBL/GenBank/DDBJ whole genome shotgun (WGS) entry which is preliminary data.</text>
</comment>
<keyword evidence="3" id="KW-1185">Reference proteome</keyword>
<proteinExistence type="predicted"/>
<gene>
    <name evidence="2" type="ORF">Q5H92_21885</name>
</gene>
<dbReference type="Proteomes" id="UP001167796">
    <property type="component" value="Unassembled WGS sequence"/>
</dbReference>